<dbReference type="GO" id="GO:0008236">
    <property type="term" value="F:serine-type peptidase activity"/>
    <property type="evidence" value="ECO:0007669"/>
    <property type="project" value="UniProtKB-KW"/>
</dbReference>
<comment type="caution">
    <text evidence="6">The sequence shown here is derived from an EMBL/GenBank/DDBJ whole genome shotgun (WGS) entry which is preliminary data.</text>
</comment>
<dbReference type="InterPro" id="IPR002142">
    <property type="entry name" value="Peptidase_S49"/>
</dbReference>
<dbReference type="GO" id="GO:0006508">
    <property type="term" value="P:proteolysis"/>
    <property type="evidence" value="ECO:0007669"/>
    <property type="project" value="UniProtKB-KW"/>
</dbReference>
<evidence type="ECO:0000313" key="7">
    <source>
        <dbReference type="Proteomes" id="UP001315686"/>
    </source>
</evidence>
<proteinExistence type="inferred from homology"/>
<dbReference type="Gene3D" id="3.90.226.10">
    <property type="entry name" value="2-enoyl-CoA Hydratase, Chain A, domain 1"/>
    <property type="match status" value="1"/>
</dbReference>
<dbReference type="Proteomes" id="UP001315686">
    <property type="component" value="Unassembled WGS sequence"/>
</dbReference>
<dbReference type="Gene3D" id="6.20.330.10">
    <property type="match status" value="1"/>
</dbReference>
<evidence type="ECO:0000259" key="5">
    <source>
        <dbReference type="Pfam" id="PF01343"/>
    </source>
</evidence>
<reference evidence="6 7" key="1">
    <citation type="journal article" date="2021" name="Arch. Microbiol.">
        <title>Harenicola maris gen. nov., sp. nov. isolated from the Sea of Japan shallow sediments.</title>
        <authorList>
            <person name="Romanenko L.A."/>
            <person name="Kurilenko V.V."/>
            <person name="Chernysheva N.Y."/>
            <person name="Tekutyeva L.A."/>
            <person name="Velansky P.V."/>
            <person name="Svetashev V.I."/>
            <person name="Isaeva M.P."/>
        </authorList>
    </citation>
    <scope>NUCLEOTIDE SEQUENCE [LARGE SCALE GENOMIC DNA]</scope>
    <source>
        <strain evidence="6 7">KMM 3653</strain>
    </source>
</reference>
<dbReference type="PANTHER" id="PTHR42987">
    <property type="entry name" value="PEPTIDASE S49"/>
    <property type="match status" value="1"/>
</dbReference>
<gene>
    <name evidence="6" type="ORF">IV417_11435</name>
</gene>
<dbReference type="AlphaFoldDB" id="A0AAP2CPJ5"/>
<evidence type="ECO:0000256" key="2">
    <source>
        <dbReference type="ARBA" id="ARBA00022670"/>
    </source>
</evidence>
<evidence type="ECO:0000256" key="1">
    <source>
        <dbReference type="ARBA" id="ARBA00008683"/>
    </source>
</evidence>
<dbReference type="InterPro" id="IPR029045">
    <property type="entry name" value="ClpP/crotonase-like_dom_sf"/>
</dbReference>
<comment type="similarity">
    <text evidence="1">Belongs to the peptidase S49 family.</text>
</comment>
<dbReference type="CDD" id="cd07023">
    <property type="entry name" value="S49_Sppa_N_C"/>
    <property type="match status" value="1"/>
</dbReference>
<accession>A0AAP2CPJ5</accession>
<organism evidence="6 7">
    <name type="scientific">Harenicola maris</name>
    <dbReference type="NCBI Taxonomy" id="2841044"/>
    <lineage>
        <taxon>Bacteria</taxon>
        <taxon>Pseudomonadati</taxon>
        <taxon>Pseudomonadota</taxon>
        <taxon>Alphaproteobacteria</taxon>
        <taxon>Rhodobacterales</taxon>
        <taxon>Paracoccaceae</taxon>
        <taxon>Harenicola</taxon>
    </lineage>
</organism>
<keyword evidence="7" id="KW-1185">Reference proteome</keyword>
<protein>
    <submittedName>
        <fullName evidence="6">S49 family peptidase</fullName>
    </submittedName>
</protein>
<evidence type="ECO:0000256" key="3">
    <source>
        <dbReference type="ARBA" id="ARBA00022801"/>
    </source>
</evidence>
<name>A0AAP2CPJ5_9RHOB</name>
<evidence type="ECO:0000256" key="4">
    <source>
        <dbReference type="ARBA" id="ARBA00022825"/>
    </source>
</evidence>
<dbReference type="RefSeq" id="WP_327794215.1">
    <property type="nucleotide sequence ID" value="NZ_JADQAZ010000002.1"/>
</dbReference>
<keyword evidence="4" id="KW-0720">Serine protease</keyword>
<dbReference type="PANTHER" id="PTHR42987:SF8">
    <property type="entry name" value="PROTEINASE"/>
    <property type="match status" value="1"/>
</dbReference>
<keyword evidence="3" id="KW-0378">Hydrolase</keyword>
<sequence>MTLRIPFVSSAPSVSVIRLEGTISSGGRGLSDQRLAGLIERAFRRGKPKAVALQINSPGGSAAQSSLIAARIRRLSEEKKIPVYAFVEDVAASGGYWLACAADDIYVDPNSIVGSIGVIAAGFGFHEAMGKHGVERRVHTAGGSKSFWDPFSPEKPEDVERLKQMQGEIHRNFIDHVQSRRAGKLADDPALFTGHIWVGKRAIEVGLADRIGHLPAVMREIFGDKVRFRVYGQKRSLFQRLGARVMGEALHELETRADFARFGL</sequence>
<dbReference type="SUPFAM" id="SSF52096">
    <property type="entry name" value="ClpP/crotonase"/>
    <property type="match status" value="1"/>
</dbReference>
<dbReference type="EMBL" id="JADQAZ010000002">
    <property type="protein sequence ID" value="MBT0957999.1"/>
    <property type="molecule type" value="Genomic_DNA"/>
</dbReference>
<dbReference type="InterPro" id="IPR047272">
    <property type="entry name" value="S49_SppA_C"/>
</dbReference>
<dbReference type="Pfam" id="PF01343">
    <property type="entry name" value="Peptidase_S49"/>
    <property type="match status" value="1"/>
</dbReference>
<feature type="domain" description="Peptidase S49" evidence="5">
    <location>
        <begin position="78"/>
        <end position="219"/>
    </location>
</feature>
<evidence type="ECO:0000313" key="6">
    <source>
        <dbReference type="EMBL" id="MBT0957999.1"/>
    </source>
</evidence>
<keyword evidence="2" id="KW-0645">Protease</keyword>